<reference evidence="2 3" key="2">
    <citation type="journal article" date="2009" name="PLoS ONE">
        <title>An integrated genetic and cytogenetic map of the cucumber genome.</title>
        <authorList>
            <person name="Ren Y."/>
            <person name="Zhang Z."/>
            <person name="Liu J."/>
            <person name="Staub J.E."/>
            <person name="Han Y."/>
            <person name="Cheng Z."/>
            <person name="Li X."/>
            <person name="Lu J."/>
            <person name="Miao H."/>
            <person name="Kang H."/>
            <person name="Xie B."/>
            <person name="Gu X."/>
            <person name="Wang X."/>
            <person name="Du Y."/>
            <person name="Jin W."/>
            <person name="Huang S."/>
        </authorList>
    </citation>
    <scope>NUCLEOTIDE SEQUENCE [LARGE SCALE GENOMIC DNA]</scope>
    <source>
        <strain evidence="3">cv. 9930</strain>
    </source>
</reference>
<gene>
    <name evidence="2" type="ORF">Csa_4G642560</name>
</gene>
<keyword evidence="3" id="KW-1185">Reference proteome</keyword>
<dbReference type="Proteomes" id="UP000029981">
    <property type="component" value="Chromosome 4"/>
</dbReference>
<keyword evidence="1" id="KW-1133">Transmembrane helix</keyword>
<name>A0A0A0KZY2_CUCSA</name>
<proteinExistence type="predicted"/>
<protein>
    <submittedName>
        <fullName evidence="2">Uncharacterized protein</fullName>
    </submittedName>
</protein>
<keyword evidence="1" id="KW-0472">Membrane</keyword>
<sequence>MNVCFYCSVGGLSEKFEFCVVKQWKMANGRYLLECGCYVFAFFTCQYLYVHNVFNTCMYCLVFQSLTCPFGSIKNTSPSFSNLYFMVYIVSSSSSPLSWLLFLRVFLGLCYFYN</sequence>
<keyword evidence="1" id="KW-0812">Transmembrane</keyword>
<organism evidence="2 3">
    <name type="scientific">Cucumis sativus</name>
    <name type="common">Cucumber</name>
    <dbReference type="NCBI Taxonomy" id="3659"/>
    <lineage>
        <taxon>Eukaryota</taxon>
        <taxon>Viridiplantae</taxon>
        <taxon>Streptophyta</taxon>
        <taxon>Embryophyta</taxon>
        <taxon>Tracheophyta</taxon>
        <taxon>Spermatophyta</taxon>
        <taxon>Magnoliopsida</taxon>
        <taxon>eudicotyledons</taxon>
        <taxon>Gunneridae</taxon>
        <taxon>Pentapetalae</taxon>
        <taxon>rosids</taxon>
        <taxon>fabids</taxon>
        <taxon>Cucurbitales</taxon>
        <taxon>Cucurbitaceae</taxon>
        <taxon>Benincaseae</taxon>
        <taxon>Cucumis</taxon>
    </lineage>
</organism>
<evidence type="ECO:0000256" key="1">
    <source>
        <dbReference type="SAM" id="Phobius"/>
    </source>
</evidence>
<evidence type="ECO:0000313" key="2">
    <source>
        <dbReference type="EMBL" id="KGN55275.1"/>
    </source>
</evidence>
<dbReference type="EMBL" id="CM002925">
    <property type="protein sequence ID" value="KGN55275.1"/>
    <property type="molecule type" value="Genomic_DNA"/>
</dbReference>
<feature type="transmembrane region" description="Helical" evidence="1">
    <location>
        <begin position="85"/>
        <end position="113"/>
    </location>
</feature>
<accession>A0A0A0KZY2</accession>
<reference evidence="2 3" key="3">
    <citation type="journal article" date="2010" name="BMC Genomics">
        <title>Transcriptome sequencing and comparative analysis of cucumber flowers with different sex types.</title>
        <authorList>
            <person name="Guo S."/>
            <person name="Zheng Y."/>
            <person name="Joung J.G."/>
            <person name="Liu S."/>
            <person name="Zhang Z."/>
            <person name="Crasta O.R."/>
            <person name="Sobral B.W."/>
            <person name="Xu Y."/>
            <person name="Huang S."/>
            <person name="Fei Z."/>
        </authorList>
    </citation>
    <scope>NUCLEOTIDE SEQUENCE [LARGE SCALE GENOMIC DNA]</scope>
    <source>
        <strain evidence="3">cv. 9930</strain>
    </source>
</reference>
<dbReference type="AlphaFoldDB" id="A0A0A0KZY2"/>
<reference evidence="2 3" key="4">
    <citation type="journal article" date="2011" name="BMC Genomics">
        <title>RNA-Seq improves annotation of protein-coding genes in the cucumber genome.</title>
        <authorList>
            <person name="Li Z."/>
            <person name="Zhang Z."/>
            <person name="Yan P."/>
            <person name="Huang S."/>
            <person name="Fei Z."/>
            <person name="Lin K."/>
        </authorList>
    </citation>
    <scope>NUCLEOTIDE SEQUENCE [LARGE SCALE GENOMIC DNA]</scope>
    <source>
        <strain evidence="3">cv. 9930</strain>
    </source>
</reference>
<dbReference type="Gramene" id="KGN55275">
    <property type="protein sequence ID" value="KGN55275"/>
    <property type="gene ID" value="Csa_4G642560"/>
</dbReference>
<reference evidence="2 3" key="1">
    <citation type="journal article" date="2009" name="Nat. Genet.">
        <title>The genome of the cucumber, Cucumis sativus L.</title>
        <authorList>
            <person name="Huang S."/>
            <person name="Li R."/>
            <person name="Zhang Z."/>
            <person name="Li L."/>
            <person name="Gu X."/>
            <person name="Fan W."/>
            <person name="Lucas W.J."/>
            <person name="Wang X."/>
            <person name="Xie B."/>
            <person name="Ni P."/>
            <person name="Ren Y."/>
            <person name="Zhu H."/>
            <person name="Li J."/>
            <person name="Lin K."/>
            <person name="Jin W."/>
            <person name="Fei Z."/>
            <person name="Li G."/>
            <person name="Staub J."/>
            <person name="Kilian A."/>
            <person name="van der Vossen E.A."/>
            <person name="Wu Y."/>
            <person name="Guo J."/>
            <person name="He J."/>
            <person name="Jia Z."/>
            <person name="Ren Y."/>
            <person name="Tian G."/>
            <person name="Lu Y."/>
            <person name="Ruan J."/>
            <person name="Qian W."/>
            <person name="Wang M."/>
            <person name="Huang Q."/>
            <person name="Li B."/>
            <person name="Xuan Z."/>
            <person name="Cao J."/>
            <person name="Asan"/>
            <person name="Wu Z."/>
            <person name="Zhang J."/>
            <person name="Cai Q."/>
            <person name="Bai Y."/>
            <person name="Zhao B."/>
            <person name="Han Y."/>
            <person name="Li Y."/>
            <person name="Li X."/>
            <person name="Wang S."/>
            <person name="Shi Q."/>
            <person name="Liu S."/>
            <person name="Cho W.K."/>
            <person name="Kim J.Y."/>
            <person name="Xu Y."/>
            <person name="Heller-Uszynska K."/>
            <person name="Miao H."/>
            <person name="Cheng Z."/>
            <person name="Zhang S."/>
            <person name="Wu J."/>
            <person name="Yang Y."/>
            <person name="Kang H."/>
            <person name="Li M."/>
            <person name="Liang H."/>
            <person name="Ren X."/>
            <person name="Shi Z."/>
            <person name="Wen M."/>
            <person name="Jian M."/>
            <person name="Yang H."/>
            <person name="Zhang G."/>
            <person name="Yang Z."/>
            <person name="Chen R."/>
            <person name="Liu S."/>
            <person name="Li J."/>
            <person name="Ma L."/>
            <person name="Liu H."/>
            <person name="Zhou Y."/>
            <person name="Zhao J."/>
            <person name="Fang X."/>
            <person name="Li G."/>
            <person name="Fang L."/>
            <person name="Li Y."/>
            <person name="Liu D."/>
            <person name="Zheng H."/>
            <person name="Zhang Y."/>
            <person name="Qin N."/>
            <person name="Li Z."/>
            <person name="Yang G."/>
            <person name="Yang S."/>
            <person name="Bolund L."/>
            <person name="Kristiansen K."/>
            <person name="Zheng H."/>
            <person name="Li S."/>
            <person name="Zhang X."/>
            <person name="Yang H."/>
            <person name="Wang J."/>
            <person name="Sun R."/>
            <person name="Zhang B."/>
            <person name="Jiang S."/>
            <person name="Wang J."/>
            <person name="Du Y."/>
            <person name="Li S."/>
        </authorList>
    </citation>
    <scope>NUCLEOTIDE SEQUENCE [LARGE SCALE GENOMIC DNA]</scope>
    <source>
        <strain evidence="3">cv. 9930</strain>
    </source>
</reference>
<evidence type="ECO:0000313" key="3">
    <source>
        <dbReference type="Proteomes" id="UP000029981"/>
    </source>
</evidence>
<feature type="transmembrane region" description="Helical" evidence="1">
    <location>
        <begin position="31"/>
        <end position="49"/>
    </location>
</feature>